<keyword evidence="1" id="KW-0808">Transferase</keyword>
<proteinExistence type="predicted"/>
<dbReference type="Pfam" id="PF13704">
    <property type="entry name" value="Glyco_tranf_2_4"/>
    <property type="match status" value="1"/>
</dbReference>
<dbReference type="OrthoDB" id="3010234at2"/>
<keyword evidence="2" id="KW-1185">Reference proteome</keyword>
<accession>A0A347UK70</accession>
<dbReference type="AlphaFoldDB" id="A0A347UK70"/>
<dbReference type="GO" id="GO:0016740">
    <property type="term" value="F:transferase activity"/>
    <property type="evidence" value="ECO:0007669"/>
    <property type="project" value="UniProtKB-KW"/>
</dbReference>
<dbReference type="InterPro" id="IPR029044">
    <property type="entry name" value="Nucleotide-diphossugar_trans"/>
</dbReference>
<dbReference type="KEGG" id="pamo:BAR1_15700"/>
<organism evidence="1 2">
    <name type="scientific">Profundibacter amoris</name>
    <dbReference type="NCBI Taxonomy" id="2171755"/>
    <lineage>
        <taxon>Bacteria</taxon>
        <taxon>Pseudomonadati</taxon>
        <taxon>Pseudomonadota</taxon>
        <taxon>Alphaproteobacteria</taxon>
        <taxon>Rhodobacterales</taxon>
        <taxon>Paracoccaceae</taxon>
        <taxon>Profundibacter</taxon>
    </lineage>
</organism>
<protein>
    <submittedName>
        <fullName evidence="1">Glycosyltransferase family 2 protein</fullName>
    </submittedName>
</protein>
<dbReference type="EMBL" id="CP032125">
    <property type="protein sequence ID" value="AXX99248.1"/>
    <property type="molecule type" value="Genomic_DNA"/>
</dbReference>
<evidence type="ECO:0000313" key="1">
    <source>
        <dbReference type="EMBL" id="AXX99248.1"/>
    </source>
</evidence>
<gene>
    <name evidence="1" type="ORF">BAR1_15700</name>
</gene>
<dbReference type="Proteomes" id="UP000261704">
    <property type="component" value="Chromosome"/>
</dbReference>
<reference evidence="1 2" key="1">
    <citation type="submission" date="2018-09" db="EMBL/GenBank/DDBJ databases">
        <title>Profundibacter amoris BAR1 gen. nov., sp. nov., a new member of the Roseobacter clade isolated at Lokis Castle Vent Field on the Arctic Mid-Oceanic Ridge.</title>
        <authorList>
            <person name="Le Moine Bauer S."/>
            <person name="Sjoeberg A.G."/>
            <person name="L'Haridon S."/>
            <person name="Stokke R."/>
            <person name="Roalkvam I."/>
            <person name="Steen I.H."/>
            <person name="Dahle H."/>
        </authorList>
    </citation>
    <scope>NUCLEOTIDE SEQUENCE [LARGE SCALE GENOMIC DNA]</scope>
    <source>
        <strain evidence="1 2">BAR1</strain>
    </source>
</reference>
<dbReference type="SUPFAM" id="SSF53448">
    <property type="entry name" value="Nucleotide-diphospho-sugar transferases"/>
    <property type="match status" value="1"/>
</dbReference>
<sequence>MGNLWTAYKKRVKRRRLLYRALRKRHQMERVVNRTAQIQRGDILLFSTVRNELIRLPYFLEHYRKLGVKHFLFVDNDSNDGTARYLQEQPDVSLWSTAHSYKLSRFGVDWLTWLQVRYGHGHWCLSVDADEILVYPYCDERPLPALTDWLDGQSIVAFGALMLDMYPKGPMDAEIYQPGTDPFKILRWFDAGNYRFQMQQALQSQWVQGGVRERVFFADQPDRAPTLNKIPLVKWNRRFAYNSSTHSILPPRLNRAFDLTGTDLPRGVLLHSKFLHVVAEKAREEKQRQEHFANSRLYDDYYDSLSNSPDLWCRDSVEYKGWQQLESLKLLSKGRWI</sequence>
<evidence type="ECO:0000313" key="2">
    <source>
        <dbReference type="Proteomes" id="UP000261704"/>
    </source>
</evidence>
<name>A0A347UK70_9RHOB</name>